<evidence type="ECO:0000313" key="1">
    <source>
        <dbReference type="EMBL" id="MCR2747679.1"/>
    </source>
</evidence>
<name>A0ABT1XNK0_9BURK</name>
<dbReference type="Proteomes" id="UP001165267">
    <property type="component" value="Unassembled WGS sequence"/>
</dbReference>
<reference evidence="1" key="1">
    <citation type="submission" date="2022-07" db="EMBL/GenBank/DDBJ databases">
        <authorList>
            <person name="Xamxidin M."/>
        </authorList>
    </citation>
    <scope>NUCLEOTIDE SEQUENCE</scope>
    <source>
        <strain evidence="1">YS8-69</strain>
    </source>
</reference>
<accession>A0ABT1XNK0</accession>
<gene>
    <name evidence="1" type="ORF">NSP04_13595</name>
</gene>
<dbReference type="RefSeq" id="WP_257512898.1">
    <property type="nucleotide sequence ID" value="NZ_JANKHG010000026.1"/>
</dbReference>
<sequence>MSAAQDSIGVVVLEPNKQLLDRLCKSAERVWGQHEVLPRQTGKELALAAENLSVGLVLVRASFQRSSVLVQNTLVDMYAAGTQILIVQDTAFRVSESSWMSFAGIHFLSDNSTDEQLIDLLTMTLVRHCMPQLNKLI</sequence>
<organism evidence="1 2">
    <name type="scientific">Limnobacter parvus</name>
    <dbReference type="NCBI Taxonomy" id="2939690"/>
    <lineage>
        <taxon>Bacteria</taxon>
        <taxon>Pseudomonadati</taxon>
        <taxon>Pseudomonadota</taxon>
        <taxon>Betaproteobacteria</taxon>
        <taxon>Burkholderiales</taxon>
        <taxon>Burkholderiaceae</taxon>
        <taxon>Limnobacter</taxon>
    </lineage>
</organism>
<dbReference type="EMBL" id="JANKHG010000026">
    <property type="protein sequence ID" value="MCR2747679.1"/>
    <property type="molecule type" value="Genomic_DNA"/>
</dbReference>
<proteinExistence type="predicted"/>
<comment type="caution">
    <text evidence="1">The sequence shown here is derived from an EMBL/GenBank/DDBJ whole genome shotgun (WGS) entry which is preliminary data.</text>
</comment>
<evidence type="ECO:0000313" key="2">
    <source>
        <dbReference type="Proteomes" id="UP001165267"/>
    </source>
</evidence>
<keyword evidence="2" id="KW-1185">Reference proteome</keyword>
<protein>
    <submittedName>
        <fullName evidence="1">Uncharacterized protein</fullName>
    </submittedName>
</protein>